<dbReference type="RefSeq" id="WP_167036159.1">
    <property type="nucleotide sequence ID" value="NZ_BAAANA010000001.1"/>
</dbReference>
<evidence type="ECO:0000256" key="1">
    <source>
        <dbReference type="SAM" id="MobiDB-lite"/>
    </source>
</evidence>
<organism evidence="3 4">
    <name type="scientific">Microbacterium ulmi</name>
    <dbReference type="NCBI Taxonomy" id="179095"/>
    <lineage>
        <taxon>Bacteria</taxon>
        <taxon>Bacillati</taxon>
        <taxon>Actinomycetota</taxon>
        <taxon>Actinomycetes</taxon>
        <taxon>Micrococcales</taxon>
        <taxon>Microbacteriaceae</taxon>
        <taxon>Microbacterium</taxon>
    </lineage>
</organism>
<gene>
    <name evidence="3" type="ORF">HLA99_07565</name>
</gene>
<dbReference type="Gene3D" id="3.30.1920.20">
    <property type="match status" value="1"/>
</dbReference>
<dbReference type="PROSITE" id="PS51318">
    <property type="entry name" value="TAT"/>
    <property type="match status" value="1"/>
</dbReference>
<name>A0A7Y2Q0V9_9MICO</name>
<protein>
    <recommendedName>
        <fullName evidence="5">Glycosyl hydrolase family 13 catalytic domain-containing protein</fullName>
    </recommendedName>
</protein>
<dbReference type="AlphaFoldDB" id="A0A7Y2Q0V9"/>
<dbReference type="EMBL" id="JABEMB010000008">
    <property type="protein sequence ID" value="NNH03702.1"/>
    <property type="molecule type" value="Genomic_DNA"/>
</dbReference>
<dbReference type="Proteomes" id="UP000543598">
    <property type="component" value="Unassembled WGS sequence"/>
</dbReference>
<keyword evidence="4" id="KW-1185">Reference proteome</keyword>
<comment type="caution">
    <text evidence="3">The sequence shown here is derived from an EMBL/GenBank/DDBJ whole genome shotgun (WGS) entry which is preliminary data.</text>
</comment>
<feature type="region of interest" description="Disordered" evidence="1">
    <location>
        <begin position="763"/>
        <end position="796"/>
    </location>
</feature>
<dbReference type="SUPFAM" id="SSF51445">
    <property type="entry name" value="(Trans)glycosidases"/>
    <property type="match status" value="1"/>
</dbReference>
<keyword evidence="2" id="KW-0732">Signal</keyword>
<dbReference type="InterPro" id="IPR006311">
    <property type="entry name" value="TAT_signal"/>
</dbReference>
<evidence type="ECO:0000256" key="2">
    <source>
        <dbReference type="SAM" id="SignalP"/>
    </source>
</evidence>
<feature type="signal peptide" evidence="2">
    <location>
        <begin position="1"/>
        <end position="24"/>
    </location>
</feature>
<sequence>MTRRRRLAAVAAAALLAPVIAAQAVLPASASDARPAHGSQGRADTPLGADPTGIGDPFAEHNGIMWEYVRDPEGFDGFGYPATTYASITQKITSGWYSSRGIHHLAIYGAWKSTPEFLGLPPLDYFDTQVGTGSVTDFRDMTKAANAKGMTVIMYMELLYIHPDNPVFVKAATDRAAGIDSYESRLFRWDERPQPQAECPADPLSSWAATWVSHPDVANGRCYVQSWGHWAGVEKGLPAFDYSRPEALDYAKKVLRFWLGLGVQGFTYDAPQTYLDLSEAGQTELQITLPTTFRYRDGKTRPQWFDAEGQGTRENMRLADRVGYSVIYGDAGDDWNSAATQVARDPQGLTIDQLDDHYATWLDPRRMNGRGAWGTTVFDFDQTSMPPALRALDAAVQAGGAGMTYFNHQQTLNQYLPAADEKAFYDVFRAIDRSPALAPGASRERLVTQTDPKAYALLKRSMDGRTAALALYNFSSQPMCITVDLAGTGVSLSQRTTDLGANAPGPWIRGEETTFSLPGYGYRFLDVEADAGFPWRLVDTDAGWRAGGGWQVVADPSAQGGSRIGGNAVGGFAQYAFTGASAQLWGLKTTAGSDQVRVTIDGVDRGVHSQRRTSPIPDAGGDAFYGQLLASFTGLGKGRHVLRVEQVGAAGPEGAGAGIDYLRVSDRVAASPVVTGGDRCASDTAAPTTTATAVRAGKDTSIVLRAVDDSSGVAAIQYRLDGGRWSEYTGPVEVDRPGTHAVSFRSTDVAGNEEAARTLQVTVDRDRGDRRDADRRDGHRHDDHQHDDRRDGGNRR</sequence>
<dbReference type="Gene3D" id="2.60.120.260">
    <property type="entry name" value="Galactose-binding domain-like"/>
    <property type="match status" value="1"/>
</dbReference>
<evidence type="ECO:0000313" key="3">
    <source>
        <dbReference type="EMBL" id="NNH03702.1"/>
    </source>
</evidence>
<dbReference type="InterPro" id="IPR045857">
    <property type="entry name" value="O16G_dom_2"/>
</dbReference>
<evidence type="ECO:0008006" key="5">
    <source>
        <dbReference type="Google" id="ProtNLM"/>
    </source>
</evidence>
<evidence type="ECO:0000313" key="4">
    <source>
        <dbReference type="Proteomes" id="UP000543598"/>
    </source>
</evidence>
<dbReference type="NCBIfam" id="NF047446">
    <property type="entry name" value="barrel_OmpL47"/>
    <property type="match status" value="1"/>
</dbReference>
<feature type="region of interest" description="Disordered" evidence="1">
    <location>
        <begin position="31"/>
        <end position="54"/>
    </location>
</feature>
<dbReference type="Gene3D" id="3.20.20.80">
    <property type="entry name" value="Glycosidases"/>
    <property type="match status" value="1"/>
</dbReference>
<proteinExistence type="predicted"/>
<feature type="chain" id="PRO_5038962057" description="Glycosyl hydrolase family 13 catalytic domain-containing protein" evidence="2">
    <location>
        <begin position="25"/>
        <end position="796"/>
    </location>
</feature>
<dbReference type="InterPro" id="IPR017853">
    <property type="entry name" value="GH"/>
</dbReference>
<dbReference type="InterPro" id="IPR058094">
    <property type="entry name" value="Ig-like_OmpL47-like"/>
</dbReference>
<reference evidence="3 4" key="1">
    <citation type="submission" date="2020-05" db="EMBL/GenBank/DDBJ databases">
        <title>MicrobeNet Type strains.</title>
        <authorList>
            <person name="Nicholson A.C."/>
        </authorList>
    </citation>
    <scope>NUCLEOTIDE SEQUENCE [LARGE SCALE GENOMIC DNA]</scope>
    <source>
        <strain evidence="3 4">JCM 14282</strain>
    </source>
</reference>
<dbReference type="Gene3D" id="3.90.400.10">
    <property type="entry name" value="Oligo-1,6-glucosidase, Domain 2"/>
    <property type="match status" value="1"/>
</dbReference>
<accession>A0A7Y2Q0V9</accession>